<sequence>DSVFGRVARRVSSAGGPPTDLKSREALQELLRIKDLNTVEPSNLGCYDLDPVNLLTSGVSVKDMEDLLPDQQRAMLSDPDRHTFRDSSELEYDTGHLAPYWDPKLRFCASDRRRLIFRQDMEDLLPDQQRAMLSGPDRHTFRDSSELEYDTGHLAPYWDPKLRKKDRLQRLIADAGEPNRICKRPPHSRLGTVTALTGVELSDAAIRASSQDDGDLSWVKPSAGSVDLYNGFYQFRSQRMG</sequence>
<protein>
    <submittedName>
        <fullName evidence="2">Uncharacterized protein</fullName>
    </submittedName>
</protein>
<evidence type="ECO:0000256" key="1">
    <source>
        <dbReference type="SAM" id="MobiDB-lite"/>
    </source>
</evidence>
<feature type="region of interest" description="Disordered" evidence="1">
    <location>
        <begin position="1"/>
        <end position="22"/>
    </location>
</feature>
<evidence type="ECO:0000313" key="2">
    <source>
        <dbReference type="EMBL" id="CAK0895213.1"/>
    </source>
</evidence>
<comment type="caution">
    <text evidence="2">The sequence shown here is derived from an EMBL/GenBank/DDBJ whole genome shotgun (WGS) entry which is preliminary data.</text>
</comment>
<evidence type="ECO:0000313" key="3">
    <source>
        <dbReference type="Proteomes" id="UP001189429"/>
    </source>
</evidence>
<organism evidence="2 3">
    <name type="scientific">Prorocentrum cordatum</name>
    <dbReference type="NCBI Taxonomy" id="2364126"/>
    <lineage>
        <taxon>Eukaryota</taxon>
        <taxon>Sar</taxon>
        <taxon>Alveolata</taxon>
        <taxon>Dinophyceae</taxon>
        <taxon>Prorocentrales</taxon>
        <taxon>Prorocentraceae</taxon>
        <taxon>Prorocentrum</taxon>
    </lineage>
</organism>
<feature type="non-terminal residue" evidence="2">
    <location>
        <position position="241"/>
    </location>
</feature>
<keyword evidence="3" id="KW-1185">Reference proteome</keyword>
<name>A0ABN9X711_9DINO</name>
<feature type="non-terminal residue" evidence="2">
    <location>
        <position position="1"/>
    </location>
</feature>
<accession>A0ABN9X711</accession>
<proteinExistence type="predicted"/>
<dbReference type="Proteomes" id="UP001189429">
    <property type="component" value="Unassembled WGS sequence"/>
</dbReference>
<gene>
    <name evidence="2" type="ORF">PCOR1329_LOCUS74023</name>
</gene>
<dbReference type="EMBL" id="CAUYUJ010020005">
    <property type="protein sequence ID" value="CAK0895213.1"/>
    <property type="molecule type" value="Genomic_DNA"/>
</dbReference>
<reference evidence="2" key="1">
    <citation type="submission" date="2023-10" db="EMBL/GenBank/DDBJ databases">
        <authorList>
            <person name="Chen Y."/>
            <person name="Shah S."/>
            <person name="Dougan E. K."/>
            <person name="Thang M."/>
            <person name="Chan C."/>
        </authorList>
    </citation>
    <scope>NUCLEOTIDE SEQUENCE [LARGE SCALE GENOMIC DNA]</scope>
</reference>